<evidence type="ECO:0000256" key="4">
    <source>
        <dbReference type="PROSITE-ProRule" id="PRU10040"/>
    </source>
</evidence>
<proteinExistence type="inferred from homology"/>
<dbReference type="GO" id="GO:0042545">
    <property type="term" value="P:cell wall modification"/>
    <property type="evidence" value="ECO:0007669"/>
    <property type="project" value="UniProtKB-UniRule"/>
</dbReference>
<evidence type="ECO:0000256" key="3">
    <source>
        <dbReference type="ARBA" id="ARBA00023085"/>
    </source>
</evidence>
<dbReference type="RefSeq" id="WP_130142306.1">
    <property type="nucleotide sequence ID" value="NZ_SGIT01000002.1"/>
</dbReference>
<dbReference type="InterPro" id="IPR000070">
    <property type="entry name" value="Pectinesterase_cat"/>
</dbReference>
<dbReference type="Proteomes" id="UP000292855">
    <property type="component" value="Unassembled WGS sequence"/>
</dbReference>
<gene>
    <name evidence="7" type="ORF">EWE74_14925</name>
</gene>
<comment type="pathway">
    <text evidence="5">Glycan metabolism; pectin degradation; 2-dehydro-3-deoxy-D-gluconate from pectin: step 1/5.</text>
</comment>
<evidence type="ECO:0000256" key="5">
    <source>
        <dbReference type="RuleBase" id="RU000589"/>
    </source>
</evidence>
<protein>
    <recommendedName>
        <fullName evidence="5">Pectinesterase</fullName>
        <ecNumber evidence="5">3.1.1.11</ecNumber>
    </recommendedName>
</protein>
<evidence type="ECO:0000313" key="8">
    <source>
        <dbReference type="Proteomes" id="UP000292855"/>
    </source>
</evidence>
<dbReference type="Gene3D" id="2.160.20.10">
    <property type="entry name" value="Single-stranded right-handed beta-helix, Pectin lyase-like"/>
    <property type="match status" value="1"/>
</dbReference>
<dbReference type="GO" id="GO:0030599">
    <property type="term" value="F:pectinesterase activity"/>
    <property type="evidence" value="ECO:0007669"/>
    <property type="project" value="UniProtKB-UniRule"/>
</dbReference>
<dbReference type="PANTHER" id="PTHR31321:SF57">
    <property type="entry name" value="PECTINESTERASE 53-RELATED"/>
    <property type="match status" value="1"/>
</dbReference>
<dbReference type="AlphaFoldDB" id="A0A4Q6XKH5"/>
<evidence type="ECO:0000256" key="2">
    <source>
        <dbReference type="ARBA" id="ARBA00022801"/>
    </source>
</evidence>
<dbReference type="PROSITE" id="PS00503">
    <property type="entry name" value="PECTINESTERASE_2"/>
    <property type="match status" value="1"/>
</dbReference>
<dbReference type="SUPFAM" id="SSF51126">
    <property type="entry name" value="Pectin lyase-like"/>
    <property type="match status" value="1"/>
</dbReference>
<dbReference type="EC" id="3.1.1.11" evidence="5"/>
<keyword evidence="8" id="KW-1185">Reference proteome</keyword>
<evidence type="ECO:0000313" key="7">
    <source>
        <dbReference type="EMBL" id="RZF60391.1"/>
    </source>
</evidence>
<dbReference type="InterPro" id="IPR012334">
    <property type="entry name" value="Pectin_lyas_fold"/>
</dbReference>
<dbReference type="Pfam" id="PF01095">
    <property type="entry name" value="Pectinesterase"/>
    <property type="match status" value="1"/>
</dbReference>
<accession>A0A4Q6XKH5</accession>
<dbReference type="OrthoDB" id="9804686at2"/>
<dbReference type="PANTHER" id="PTHR31321">
    <property type="entry name" value="ACYL-COA THIOESTER HYDROLASE YBHC-RELATED"/>
    <property type="match status" value="1"/>
</dbReference>
<evidence type="ECO:0000256" key="1">
    <source>
        <dbReference type="ARBA" id="ARBA00008891"/>
    </source>
</evidence>
<dbReference type="FunFam" id="2.160.20.10:FF:000052">
    <property type="entry name" value="Pectinesterase"/>
    <property type="match status" value="1"/>
</dbReference>
<evidence type="ECO:0000259" key="6">
    <source>
        <dbReference type="Pfam" id="PF01095"/>
    </source>
</evidence>
<dbReference type="InterPro" id="IPR033131">
    <property type="entry name" value="Pectinesterase_Asp_AS"/>
</dbReference>
<organism evidence="7 8">
    <name type="scientific">Sphingobacterium corticibacterium</name>
    <dbReference type="NCBI Taxonomy" id="2484746"/>
    <lineage>
        <taxon>Bacteria</taxon>
        <taxon>Pseudomonadati</taxon>
        <taxon>Bacteroidota</taxon>
        <taxon>Sphingobacteriia</taxon>
        <taxon>Sphingobacteriales</taxon>
        <taxon>Sphingobacteriaceae</taxon>
        <taxon>Sphingobacterium</taxon>
    </lineage>
</organism>
<dbReference type="GO" id="GO:0009279">
    <property type="term" value="C:cell outer membrane"/>
    <property type="evidence" value="ECO:0007669"/>
    <property type="project" value="TreeGrafter"/>
</dbReference>
<comment type="catalytic activity">
    <reaction evidence="5">
        <text>[(1-&gt;4)-alpha-D-galacturonosyl methyl ester](n) + n H2O = [(1-&gt;4)-alpha-D-galacturonosyl](n) + n methanol + n H(+)</text>
        <dbReference type="Rhea" id="RHEA:22380"/>
        <dbReference type="Rhea" id="RHEA-COMP:14570"/>
        <dbReference type="Rhea" id="RHEA-COMP:14573"/>
        <dbReference type="ChEBI" id="CHEBI:15377"/>
        <dbReference type="ChEBI" id="CHEBI:15378"/>
        <dbReference type="ChEBI" id="CHEBI:17790"/>
        <dbReference type="ChEBI" id="CHEBI:140522"/>
        <dbReference type="ChEBI" id="CHEBI:140523"/>
        <dbReference type="EC" id="3.1.1.11"/>
    </reaction>
</comment>
<reference evidence="7 8" key="1">
    <citation type="submission" date="2019-02" db="EMBL/GenBank/DDBJ databases">
        <authorList>
            <person name="Li Y."/>
        </authorList>
    </citation>
    <scope>NUCLEOTIDE SEQUENCE [LARGE SCALE GENOMIC DNA]</scope>
    <source>
        <strain evidence="7 8">30C10-4-7</strain>
    </source>
</reference>
<keyword evidence="2 5" id="KW-0378">Hydrolase</keyword>
<dbReference type="GO" id="GO:0045490">
    <property type="term" value="P:pectin catabolic process"/>
    <property type="evidence" value="ECO:0007669"/>
    <property type="project" value="UniProtKB-UniRule"/>
</dbReference>
<dbReference type="EMBL" id="SGIT01000002">
    <property type="protein sequence ID" value="RZF60391.1"/>
    <property type="molecule type" value="Genomic_DNA"/>
</dbReference>
<feature type="domain" description="Pectinesterase catalytic" evidence="6">
    <location>
        <begin position="23"/>
        <end position="299"/>
    </location>
</feature>
<sequence length="325" mass="36365">MKISLFIILILFGVHSVWATSYDFVVAKDGSGDFGTVQEAIDAVPSFRKNVTTIFVKKGVYREKIVLAAPKQYIKLIGEDKFNTILTYDDFAQKKNVFGEEIGTSGSSSFYCIGDGFIAENITFENSAGPVGQAVAIWIGADKATFINCRFLGFQDTLYTYGKGARQLYVNCYIEGTVDFIFGSSTAWFEACELYCKKAGYITAASTPETSAYGYIFNNCIITGSEDVQHFYLGRPWRPYAKVVFMYCSLPAFIVPEGWHNWGKESNEHTAFYAEYKNKGEGALSQNRVKWSRQLTDGEAKKLSMSAVFGDWDAESIIKKHPVLR</sequence>
<name>A0A4Q6XKH5_9SPHI</name>
<comment type="caution">
    <text evidence="7">The sequence shown here is derived from an EMBL/GenBank/DDBJ whole genome shotgun (WGS) entry which is preliminary data.</text>
</comment>
<keyword evidence="3 5" id="KW-0063">Aspartyl esterase</keyword>
<comment type="similarity">
    <text evidence="1">Belongs to the pectinesterase family.</text>
</comment>
<dbReference type="InterPro" id="IPR011050">
    <property type="entry name" value="Pectin_lyase_fold/virulence"/>
</dbReference>
<feature type="active site" evidence="4">
    <location>
        <position position="179"/>
    </location>
</feature>
<dbReference type="UniPathway" id="UPA00545">
    <property type="reaction ID" value="UER00823"/>
</dbReference>